<organism evidence="1 2">
    <name type="scientific">Diploptera punctata</name>
    <name type="common">Pacific beetle cockroach</name>
    <dbReference type="NCBI Taxonomy" id="6984"/>
    <lineage>
        <taxon>Eukaryota</taxon>
        <taxon>Metazoa</taxon>
        <taxon>Ecdysozoa</taxon>
        <taxon>Arthropoda</taxon>
        <taxon>Hexapoda</taxon>
        <taxon>Insecta</taxon>
        <taxon>Pterygota</taxon>
        <taxon>Neoptera</taxon>
        <taxon>Polyneoptera</taxon>
        <taxon>Dictyoptera</taxon>
        <taxon>Blattodea</taxon>
        <taxon>Blaberoidea</taxon>
        <taxon>Blaberidae</taxon>
        <taxon>Diplopterinae</taxon>
        <taxon>Diploptera</taxon>
    </lineage>
</organism>
<comment type="caution">
    <text evidence="1">The sequence shown here is derived from an EMBL/GenBank/DDBJ whole genome shotgun (WGS) entry which is preliminary data.</text>
</comment>
<dbReference type="AlphaFoldDB" id="A0AAD7ZHS2"/>
<dbReference type="PANTHER" id="PTHR15922">
    <property type="entry name" value="NEUROBLASTOMA-AMPLIFIED SEQUENCE"/>
    <property type="match status" value="1"/>
</dbReference>
<keyword evidence="2" id="KW-1185">Reference proteome</keyword>
<feature type="non-terminal residue" evidence="1">
    <location>
        <position position="335"/>
    </location>
</feature>
<dbReference type="PANTHER" id="PTHR15922:SF2">
    <property type="entry name" value="NBAS SUBUNIT OF NRZ TETHERING COMPLEX"/>
    <property type="match status" value="1"/>
</dbReference>
<gene>
    <name evidence="1" type="ORF">L9F63_024260</name>
</gene>
<dbReference type="GO" id="GO:0006890">
    <property type="term" value="P:retrograde vesicle-mediated transport, Golgi to endoplasmic reticulum"/>
    <property type="evidence" value="ECO:0007669"/>
    <property type="project" value="TreeGrafter"/>
</dbReference>
<dbReference type="Proteomes" id="UP001233999">
    <property type="component" value="Unassembled WGS sequence"/>
</dbReference>
<reference evidence="1" key="2">
    <citation type="submission" date="2023-05" db="EMBL/GenBank/DDBJ databases">
        <authorList>
            <person name="Fouks B."/>
        </authorList>
    </citation>
    <scope>NUCLEOTIDE SEQUENCE</scope>
    <source>
        <strain evidence="1">Stay&amp;Tobe</strain>
        <tissue evidence="1">Testes</tissue>
    </source>
</reference>
<evidence type="ECO:0000313" key="2">
    <source>
        <dbReference type="Proteomes" id="UP001233999"/>
    </source>
</evidence>
<dbReference type="GO" id="GO:0000149">
    <property type="term" value="F:SNARE binding"/>
    <property type="evidence" value="ECO:0007669"/>
    <property type="project" value="TreeGrafter"/>
</dbReference>
<dbReference type="GO" id="GO:0070939">
    <property type="term" value="C:Dsl1/NZR complex"/>
    <property type="evidence" value="ECO:0007669"/>
    <property type="project" value="TreeGrafter"/>
</dbReference>
<dbReference type="EMBL" id="JASPKZ010008269">
    <property type="protein sequence ID" value="KAJ9580567.1"/>
    <property type="molecule type" value="Genomic_DNA"/>
</dbReference>
<protein>
    <submittedName>
        <fullName evidence="1">Uncharacterized protein</fullName>
    </submittedName>
</protein>
<reference evidence="1" key="1">
    <citation type="journal article" date="2023" name="IScience">
        <title>Live-bearing cockroach genome reveals convergent evolutionary mechanisms linked to viviparity in insects and beyond.</title>
        <authorList>
            <person name="Fouks B."/>
            <person name="Harrison M.C."/>
            <person name="Mikhailova A.A."/>
            <person name="Marchal E."/>
            <person name="English S."/>
            <person name="Carruthers M."/>
            <person name="Jennings E.C."/>
            <person name="Chiamaka E.L."/>
            <person name="Frigard R.A."/>
            <person name="Pippel M."/>
            <person name="Attardo G.M."/>
            <person name="Benoit J.B."/>
            <person name="Bornberg-Bauer E."/>
            <person name="Tobe S.S."/>
        </authorList>
    </citation>
    <scope>NUCLEOTIDE SEQUENCE</scope>
    <source>
        <strain evidence="1">Stay&amp;Tobe</strain>
    </source>
</reference>
<evidence type="ECO:0000313" key="1">
    <source>
        <dbReference type="EMBL" id="KAJ9580567.1"/>
    </source>
</evidence>
<accession>A0AAD7ZHS2</accession>
<proteinExistence type="predicted"/>
<sequence length="335" mass="38350">MVEPGKLYSAWAQKEFFKVSVPFAQASQQDWLEQYELCKTCFSKMAASDVLDFVKGTCFSEHGISVMSTECREIIVSRSKENCLIKIYPMEDEVDEWDEAVKALDIFLEHLIIVRNLEAEICAQILKKKKLTNIRFFDLSRGDTSQLDKILQMAVISNISAESFRQFVTLLPHTSQTFEQLLTTLLKTAIGKFKCSNGTEETKLLYRVLQRIQENLKHESSILPQEVETLCGDPNLTAEIRLKALEILQSLKPHAVRSDTTLLYRQTQAIIASGWKQAPFSFEESDLATEESREQLFSKLLRHASAWQHLLILKDILNSWPPCSDLESRLTSNIH</sequence>
<name>A0AAD7ZHS2_DIPPU</name>